<evidence type="ECO:0000313" key="2">
    <source>
        <dbReference type="Proteomes" id="UP000485058"/>
    </source>
</evidence>
<reference evidence="1 2" key="1">
    <citation type="submission" date="2020-02" db="EMBL/GenBank/DDBJ databases">
        <title>Draft genome sequence of Haematococcus lacustris strain NIES-144.</title>
        <authorList>
            <person name="Morimoto D."/>
            <person name="Nakagawa S."/>
            <person name="Yoshida T."/>
            <person name="Sawayama S."/>
        </authorList>
    </citation>
    <scope>NUCLEOTIDE SEQUENCE [LARGE SCALE GENOMIC DNA]</scope>
    <source>
        <strain evidence="1 2">NIES-144</strain>
    </source>
</reference>
<protein>
    <submittedName>
        <fullName evidence="1">Uncharacterized protein</fullName>
    </submittedName>
</protein>
<gene>
    <name evidence="1" type="ORF">HaLaN_20903</name>
</gene>
<organism evidence="1 2">
    <name type="scientific">Haematococcus lacustris</name>
    <name type="common">Green alga</name>
    <name type="synonym">Haematococcus pluvialis</name>
    <dbReference type="NCBI Taxonomy" id="44745"/>
    <lineage>
        <taxon>Eukaryota</taxon>
        <taxon>Viridiplantae</taxon>
        <taxon>Chlorophyta</taxon>
        <taxon>core chlorophytes</taxon>
        <taxon>Chlorophyceae</taxon>
        <taxon>CS clade</taxon>
        <taxon>Chlamydomonadales</taxon>
        <taxon>Haematococcaceae</taxon>
        <taxon>Haematococcus</taxon>
    </lineage>
</organism>
<proteinExistence type="predicted"/>
<sequence>MGVSRDGRGHLVTYAEGNKATQGMSTGLSAADAAARGAAAEPAAAAPRGRAVGCCTYKQSQRRCTYEQANGVRNDGKRVPVAANLWPSCKATSVASQRPPAAEQLPGSFLHPSPLVASLGAGTPTSPDRSPAAAQLWWLSYIAKIDVFRMFWGGPVRAHLLPHRWVSSSLSNAMPGPLLSQATGEERRVGQGTMSHGGRTGPLPDTLLLLLRRCEMAEYLIGEDSKQQISPRGYHWASSLESVSEDRPLFEARASSPGALAHQHTSLALVRRSSDAGAAKPSEQHDTAL</sequence>
<name>A0A699ZYD1_HAELA</name>
<keyword evidence="2" id="KW-1185">Reference proteome</keyword>
<dbReference type="Proteomes" id="UP000485058">
    <property type="component" value="Unassembled WGS sequence"/>
</dbReference>
<comment type="caution">
    <text evidence="1">The sequence shown here is derived from an EMBL/GenBank/DDBJ whole genome shotgun (WGS) entry which is preliminary data.</text>
</comment>
<dbReference type="AlphaFoldDB" id="A0A699ZYD1"/>
<feature type="non-terminal residue" evidence="1">
    <location>
        <position position="1"/>
    </location>
</feature>
<evidence type="ECO:0000313" key="1">
    <source>
        <dbReference type="EMBL" id="GFH23308.1"/>
    </source>
</evidence>
<accession>A0A699ZYD1</accession>
<feature type="non-terminal residue" evidence="1">
    <location>
        <position position="289"/>
    </location>
</feature>
<dbReference type="EMBL" id="BLLF01002243">
    <property type="protein sequence ID" value="GFH23308.1"/>
    <property type="molecule type" value="Genomic_DNA"/>
</dbReference>